<feature type="transmembrane region" description="Helical" evidence="1">
    <location>
        <begin position="115"/>
        <end position="133"/>
    </location>
</feature>
<dbReference type="RefSeq" id="WP_135076412.1">
    <property type="nucleotide sequence ID" value="NZ_SPSB01000004.1"/>
</dbReference>
<feature type="transmembrane region" description="Helical" evidence="1">
    <location>
        <begin position="6"/>
        <end position="24"/>
    </location>
</feature>
<sequence length="174" mass="19516">MNIRNLLSYLAWGIILVALQVFLFKNLALFGVGLCFLYIILILHLPINTTPITLLLISFGLGLVVDIFYDTGGIHAAGTTFLGFIRPLWLRVISPTGGYDEGTEPTLQEMGTGWYLTYILPLTFFFCIIFFSVDQWGTLGLLNILNKSFFSSILTALLAILVQALFFKRRRGIL</sequence>
<protein>
    <submittedName>
        <fullName evidence="2">Rod shape-determining protein MreD</fullName>
    </submittedName>
</protein>
<feature type="transmembrane region" description="Helical" evidence="1">
    <location>
        <begin position="52"/>
        <end position="69"/>
    </location>
</feature>
<keyword evidence="1" id="KW-1133">Transmembrane helix</keyword>
<feature type="transmembrane region" description="Helical" evidence="1">
    <location>
        <begin position="148"/>
        <end position="167"/>
    </location>
</feature>
<keyword evidence="3" id="KW-1185">Reference proteome</keyword>
<name>A0A4Y9QLY6_9BACT</name>
<dbReference type="AlphaFoldDB" id="A0A4Y9QLY6"/>
<evidence type="ECO:0000313" key="2">
    <source>
        <dbReference type="EMBL" id="TFV93714.1"/>
    </source>
</evidence>
<comment type="caution">
    <text evidence="2">The sequence shown here is derived from an EMBL/GenBank/DDBJ whole genome shotgun (WGS) entry which is preliminary data.</text>
</comment>
<keyword evidence="1" id="KW-0812">Transmembrane</keyword>
<keyword evidence="1" id="KW-0472">Membrane</keyword>
<proteinExistence type="predicted"/>
<dbReference type="EMBL" id="SPSB01000004">
    <property type="protein sequence ID" value="TFV93714.1"/>
    <property type="molecule type" value="Genomic_DNA"/>
</dbReference>
<reference evidence="2 3" key="1">
    <citation type="submission" date="2019-03" db="EMBL/GenBank/DDBJ databases">
        <title>Algoriphagus sp. nov, a new strain isolated from root system soil of mangrove plant Kandelia.</title>
        <authorList>
            <person name="Yin Q."/>
            <person name="Wang K."/>
            <person name="Song Z."/>
        </authorList>
    </citation>
    <scope>NUCLEOTIDE SEQUENCE [LARGE SCALE GENOMIC DNA]</scope>
    <source>
        <strain evidence="2 3">XY-J91</strain>
    </source>
</reference>
<feature type="transmembrane region" description="Helical" evidence="1">
    <location>
        <begin position="29"/>
        <end position="46"/>
    </location>
</feature>
<dbReference type="OrthoDB" id="1132160at2"/>
<evidence type="ECO:0000256" key="1">
    <source>
        <dbReference type="SAM" id="Phobius"/>
    </source>
</evidence>
<evidence type="ECO:0000313" key="3">
    <source>
        <dbReference type="Proteomes" id="UP000297647"/>
    </source>
</evidence>
<accession>A0A4Y9QLY6</accession>
<organism evidence="2 3">
    <name type="scientific">Algoriphagus kandeliae</name>
    <dbReference type="NCBI Taxonomy" id="2562278"/>
    <lineage>
        <taxon>Bacteria</taxon>
        <taxon>Pseudomonadati</taxon>
        <taxon>Bacteroidota</taxon>
        <taxon>Cytophagia</taxon>
        <taxon>Cytophagales</taxon>
        <taxon>Cyclobacteriaceae</taxon>
        <taxon>Algoriphagus</taxon>
    </lineage>
</organism>
<gene>
    <name evidence="2" type="ORF">E4S40_15840</name>
</gene>
<dbReference type="Proteomes" id="UP000297647">
    <property type="component" value="Unassembled WGS sequence"/>
</dbReference>